<evidence type="ECO:0000313" key="1">
    <source>
        <dbReference type="EMBL" id="RWZ68179.1"/>
    </source>
</evidence>
<dbReference type="RefSeq" id="WP_128497440.1">
    <property type="nucleotide sequence ID" value="NZ_RZNC01000001.1"/>
</dbReference>
<protein>
    <submittedName>
        <fullName evidence="1">Uncharacterized protein</fullName>
    </submittedName>
</protein>
<evidence type="ECO:0000313" key="2">
    <source>
        <dbReference type="Proteomes" id="UP000288603"/>
    </source>
</evidence>
<sequence>MITNVEATDTVSVAVERWHTAGRPVAASDGESKAITTSTIRWHRSHVLLIADDVNAHGRDA</sequence>
<dbReference type="Proteomes" id="UP000288603">
    <property type="component" value="Unassembled WGS sequence"/>
</dbReference>
<accession>A0A444QF45</accession>
<dbReference type="EMBL" id="RZNC01000001">
    <property type="protein sequence ID" value="RWZ68179.1"/>
    <property type="molecule type" value="Genomic_DNA"/>
</dbReference>
<dbReference type="AlphaFoldDB" id="A0A444QF45"/>
<comment type="caution">
    <text evidence="1">The sequence shown here is derived from an EMBL/GenBank/DDBJ whole genome shotgun (WGS) entry which is preliminary data.</text>
</comment>
<organism evidence="1 2">
    <name type="scientific">Labedella populi</name>
    <dbReference type="NCBI Taxonomy" id="2498850"/>
    <lineage>
        <taxon>Bacteria</taxon>
        <taxon>Bacillati</taxon>
        <taxon>Actinomycetota</taxon>
        <taxon>Actinomycetes</taxon>
        <taxon>Micrococcales</taxon>
        <taxon>Microbacteriaceae</taxon>
        <taxon>Labedella</taxon>
    </lineage>
</organism>
<gene>
    <name evidence="1" type="ORF">ELQ92_02785</name>
</gene>
<reference evidence="1 2" key="1">
    <citation type="submission" date="2018-12" db="EMBL/GenBank/DDBJ databases">
        <authorList>
            <person name="Li F."/>
        </authorList>
    </citation>
    <scope>NUCLEOTIDE SEQUENCE [LARGE SCALE GENOMIC DNA]</scope>
    <source>
        <strain evidence="1 2">8H24J-4-2</strain>
    </source>
</reference>
<proteinExistence type="predicted"/>
<keyword evidence="2" id="KW-1185">Reference proteome</keyword>
<name>A0A444QF45_9MICO</name>